<feature type="non-terminal residue" evidence="3">
    <location>
        <position position="1"/>
    </location>
</feature>
<dbReference type="Proteomes" id="UP001432027">
    <property type="component" value="Unassembled WGS sequence"/>
</dbReference>
<keyword evidence="4" id="KW-1185">Reference proteome</keyword>
<feature type="signal peptide" evidence="2">
    <location>
        <begin position="1"/>
        <end position="16"/>
    </location>
</feature>
<dbReference type="PANTHER" id="PTHR31552">
    <property type="entry name" value="SERPENTINE RECEPTOR CLASS GAMMA"/>
    <property type="match status" value="1"/>
</dbReference>
<dbReference type="PANTHER" id="PTHR31552:SF31">
    <property type="entry name" value="SERPENTINE RECEPTOR CLASS GAMMA"/>
    <property type="match status" value="1"/>
</dbReference>
<keyword evidence="1" id="KW-0812">Transmembrane</keyword>
<evidence type="ECO:0000256" key="1">
    <source>
        <dbReference type="SAM" id="Phobius"/>
    </source>
</evidence>
<name>A0AAV5TJ99_9BILA</name>
<accession>A0AAV5TJ99</accession>
<feature type="chain" id="PRO_5043450636" description="G protein-coupled receptor" evidence="2">
    <location>
        <begin position="17"/>
        <end position="245"/>
    </location>
</feature>
<organism evidence="3 4">
    <name type="scientific">Pristionchus entomophagus</name>
    <dbReference type="NCBI Taxonomy" id="358040"/>
    <lineage>
        <taxon>Eukaryota</taxon>
        <taxon>Metazoa</taxon>
        <taxon>Ecdysozoa</taxon>
        <taxon>Nematoda</taxon>
        <taxon>Chromadorea</taxon>
        <taxon>Rhabditida</taxon>
        <taxon>Rhabditina</taxon>
        <taxon>Diplogasteromorpha</taxon>
        <taxon>Diplogasteroidea</taxon>
        <taxon>Neodiplogasteridae</taxon>
        <taxon>Pristionchus</taxon>
    </lineage>
</organism>
<proteinExistence type="predicted"/>
<dbReference type="AlphaFoldDB" id="A0AAV5TJ99"/>
<dbReference type="EMBL" id="BTSX01000004">
    <property type="protein sequence ID" value="GMS94467.1"/>
    <property type="molecule type" value="Genomic_DNA"/>
</dbReference>
<evidence type="ECO:0000313" key="3">
    <source>
        <dbReference type="EMBL" id="GMS94467.1"/>
    </source>
</evidence>
<gene>
    <name evidence="3" type="ORF">PENTCL1PPCAC_16642</name>
</gene>
<evidence type="ECO:0000256" key="2">
    <source>
        <dbReference type="SAM" id="SignalP"/>
    </source>
</evidence>
<keyword evidence="1" id="KW-1133">Transmembrane helix</keyword>
<sequence>TLFILFIYLLLRLGLSNNVSFNTPFFHWFLLAGFYSSISVLVFVIATRFNIAAEYAWTFKVAYIINTFGAIAATIGKVYMSAHRFSVMKSNSFGENVWNRSFTIKLVMAQLILSGLMCGQIFFCGYAYTVKDGMKYVIYVDDKCIGNTKRLLAKSQRYMFIDVSVCSITHLVKAIHQMCWVLVAVFQLHDFSTFLQDTFIYTHYLSTYSGAVTLVLFNSRVRWLLVSFNWTDGEKGIPRVASQTR</sequence>
<feature type="transmembrane region" description="Helical" evidence="1">
    <location>
        <begin position="198"/>
        <end position="217"/>
    </location>
</feature>
<keyword evidence="1" id="KW-0472">Membrane</keyword>
<feature type="transmembrane region" description="Helical" evidence="1">
    <location>
        <begin position="159"/>
        <end position="186"/>
    </location>
</feature>
<comment type="caution">
    <text evidence="3">The sequence shown here is derived from an EMBL/GenBank/DDBJ whole genome shotgun (WGS) entry which is preliminary data.</text>
</comment>
<evidence type="ECO:0000313" key="4">
    <source>
        <dbReference type="Proteomes" id="UP001432027"/>
    </source>
</evidence>
<keyword evidence="2" id="KW-0732">Signal</keyword>
<protein>
    <recommendedName>
        <fullName evidence="5">G protein-coupled receptor</fullName>
    </recommendedName>
</protein>
<reference evidence="3" key="1">
    <citation type="submission" date="2023-10" db="EMBL/GenBank/DDBJ databases">
        <title>Genome assembly of Pristionchus species.</title>
        <authorList>
            <person name="Yoshida K."/>
            <person name="Sommer R.J."/>
        </authorList>
    </citation>
    <scope>NUCLEOTIDE SEQUENCE</scope>
    <source>
        <strain evidence="3">RS0144</strain>
    </source>
</reference>
<feature type="transmembrane region" description="Helical" evidence="1">
    <location>
        <begin position="102"/>
        <end position="128"/>
    </location>
</feature>
<feature type="non-terminal residue" evidence="3">
    <location>
        <position position="245"/>
    </location>
</feature>
<evidence type="ECO:0008006" key="5">
    <source>
        <dbReference type="Google" id="ProtNLM"/>
    </source>
</evidence>
<feature type="transmembrane region" description="Helical" evidence="1">
    <location>
        <begin position="61"/>
        <end position="82"/>
    </location>
</feature>
<feature type="transmembrane region" description="Helical" evidence="1">
    <location>
        <begin position="26"/>
        <end position="49"/>
    </location>
</feature>